<feature type="transmembrane region" description="Helical" evidence="5">
    <location>
        <begin position="284"/>
        <end position="301"/>
    </location>
</feature>
<organism evidence="7 8">
    <name type="scientific">Desulfosalsimonas propionicica</name>
    <dbReference type="NCBI Taxonomy" id="332175"/>
    <lineage>
        <taxon>Bacteria</taxon>
        <taxon>Pseudomonadati</taxon>
        <taxon>Thermodesulfobacteriota</taxon>
        <taxon>Desulfobacteria</taxon>
        <taxon>Desulfobacterales</taxon>
        <taxon>Desulfosalsimonadaceae</taxon>
        <taxon>Desulfosalsimonas</taxon>
    </lineage>
</organism>
<protein>
    <submittedName>
        <fullName evidence="7">O-antigen ligase</fullName>
    </submittedName>
</protein>
<evidence type="ECO:0000259" key="6">
    <source>
        <dbReference type="Pfam" id="PF04932"/>
    </source>
</evidence>
<dbReference type="GO" id="GO:0016020">
    <property type="term" value="C:membrane"/>
    <property type="evidence" value="ECO:0007669"/>
    <property type="project" value="UniProtKB-SubCell"/>
</dbReference>
<evidence type="ECO:0000256" key="2">
    <source>
        <dbReference type="ARBA" id="ARBA00022692"/>
    </source>
</evidence>
<dbReference type="Pfam" id="PF04932">
    <property type="entry name" value="Wzy_C"/>
    <property type="match status" value="1"/>
</dbReference>
<proteinExistence type="predicted"/>
<name>A0A7W0C955_9BACT</name>
<evidence type="ECO:0000256" key="5">
    <source>
        <dbReference type="SAM" id="Phobius"/>
    </source>
</evidence>
<evidence type="ECO:0000313" key="7">
    <source>
        <dbReference type="EMBL" id="MBA2881458.1"/>
    </source>
</evidence>
<evidence type="ECO:0000313" key="8">
    <source>
        <dbReference type="Proteomes" id="UP000525298"/>
    </source>
</evidence>
<sequence>MELAPHNTGQHYRDRGLFLSGAGDRTDLAGENGGEKFIFRALMGVLVFTQLAFGGVHAWAYCLMELLVFTLSGVAVLLWLARGVNWPGDTKAFDIRLLNPALLWLGLFLLITGLQILPMPFWLVELISPRAFDLKIAAAKATGADPPGWMQLSLIPFETRLALIRILSYFCMFALMAWLTRHRAQMLQAIGVLAGMGVFQVIYGAAQAYSHTHRIWWYAVSKHSSLINGTYINFNHLAGFLAMVCPLCVGMVFAYWPGRPGLPKIRPFKPDVIKKWLVTGINRNLRICFAGLAALLGFGLISTGSRGGIVAFAAGSLFMISMFMARPRFRGFGQVAFILLLVILACSCFIGIKPALEKFQKTGLHSSRLDYTLSAASMIRDYPVSGTGMGTFGEAYHSYPVAHHAGGMALIHLHNDWMELGVETGLIGLGAAAIGFVTLIFQYIRAWMGRGNHFSIGLGGGAIAGMLAIGLHSFGEFALRMPANALTLVTVAAVGWNALCQDKSF</sequence>
<accession>A0A7W0C955</accession>
<feature type="transmembrane region" description="Helical" evidence="5">
    <location>
        <begin position="425"/>
        <end position="444"/>
    </location>
</feature>
<evidence type="ECO:0000256" key="3">
    <source>
        <dbReference type="ARBA" id="ARBA00022989"/>
    </source>
</evidence>
<dbReference type="InterPro" id="IPR051533">
    <property type="entry name" value="WaaL-like"/>
</dbReference>
<feature type="transmembrane region" description="Helical" evidence="5">
    <location>
        <begin position="307"/>
        <end position="325"/>
    </location>
</feature>
<dbReference type="PANTHER" id="PTHR37422:SF23">
    <property type="entry name" value="TEICHURONIC ACID BIOSYNTHESIS PROTEIN TUAE"/>
    <property type="match status" value="1"/>
</dbReference>
<comment type="subcellular location">
    <subcellularLocation>
        <location evidence="1">Membrane</location>
        <topology evidence="1">Multi-pass membrane protein</topology>
    </subcellularLocation>
</comment>
<gene>
    <name evidence="7" type="ORF">HNR65_001785</name>
</gene>
<feature type="transmembrane region" description="Helical" evidence="5">
    <location>
        <begin position="37"/>
        <end position="60"/>
    </location>
</feature>
<dbReference type="EMBL" id="JACDUS010000004">
    <property type="protein sequence ID" value="MBA2881458.1"/>
    <property type="molecule type" value="Genomic_DNA"/>
</dbReference>
<keyword evidence="7" id="KW-0436">Ligase</keyword>
<keyword evidence="8" id="KW-1185">Reference proteome</keyword>
<feature type="transmembrane region" description="Helical" evidence="5">
    <location>
        <begin position="332"/>
        <end position="352"/>
    </location>
</feature>
<dbReference type="Proteomes" id="UP000525298">
    <property type="component" value="Unassembled WGS sequence"/>
</dbReference>
<reference evidence="7 8" key="1">
    <citation type="submission" date="2020-07" db="EMBL/GenBank/DDBJ databases">
        <title>Genomic Encyclopedia of Type Strains, Phase IV (KMG-IV): sequencing the most valuable type-strain genomes for metagenomic binning, comparative biology and taxonomic classification.</title>
        <authorList>
            <person name="Goeker M."/>
        </authorList>
    </citation>
    <scope>NUCLEOTIDE SEQUENCE [LARGE SCALE GENOMIC DNA]</scope>
    <source>
        <strain evidence="7 8">DSM 17721</strain>
    </source>
</reference>
<dbReference type="InterPro" id="IPR007016">
    <property type="entry name" value="O-antigen_ligase-rel_domated"/>
</dbReference>
<feature type="transmembrane region" description="Helical" evidence="5">
    <location>
        <begin position="481"/>
        <end position="499"/>
    </location>
</feature>
<feature type="transmembrane region" description="Helical" evidence="5">
    <location>
        <begin position="97"/>
        <end position="117"/>
    </location>
</feature>
<feature type="transmembrane region" description="Helical" evidence="5">
    <location>
        <begin position="186"/>
        <end position="206"/>
    </location>
</feature>
<dbReference type="PANTHER" id="PTHR37422">
    <property type="entry name" value="TEICHURONIC ACID BIOSYNTHESIS PROTEIN TUAE"/>
    <property type="match status" value="1"/>
</dbReference>
<feature type="transmembrane region" description="Helical" evidence="5">
    <location>
        <begin position="66"/>
        <end position="85"/>
    </location>
</feature>
<feature type="transmembrane region" description="Helical" evidence="5">
    <location>
        <begin position="237"/>
        <end position="256"/>
    </location>
</feature>
<dbReference type="GO" id="GO:0016874">
    <property type="term" value="F:ligase activity"/>
    <property type="evidence" value="ECO:0007669"/>
    <property type="project" value="UniProtKB-KW"/>
</dbReference>
<feature type="transmembrane region" description="Helical" evidence="5">
    <location>
        <begin position="162"/>
        <end position="179"/>
    </location>
</feature>
<keyword evidence="2 5" id="KW-0812">Transmembrane</keyword>
<comment type="caution">
    <text evidence="7">The sequence shown here is derived from an EMBL/GenBank/DDBJ whole genome shotgun (WGS) entry which is preliminary data.</text>
</comment>
<evidence type="ECO:0000256" key="4">
    <source>
        <dbReference type="ARBA" id="ARBA00023136"/>
    </source>
</evidence>
<feature type="domain" description="O-antigen ligase-related" evidence="6">
    <location>
        <begin position="292"/>
        <end position="430"/>
    </location>
</feature>
<keyword evidence="3 5" id="KW-1133">Transmembrane helix</keyword>
<feature type="transmembrane region" description="Helical" evidence="5">
    <location>
        <begin position="456"/>
        <end position="475"/>
    </location>
</feature>
<dbReference type="AlphaFoldDB" id="A0A7W0C955"/>
<keyword evidence="4 5" id="KW-0472">Membrane</keyword>
<evidence type="ECO:0000256" key="1">
    <source>
        <dbReference type="ARBA" id="ARBA00004141"/>
    </source>
</evidence>
<dbReference type="RefSeq" id="WP_181551117.1">
    <property type="nucleotide sequence ID" value="NZ_JACDUS010000004.1"/>
</dbReference>